<proteinExistence type="predicted"/>
<protein>
    <submittedName>
        <fullName evidence="1">Uncharacterized protein</fullName>
    </submittedName>
</protein>
<dbReference type="RefSeq" id="WP_162443068.1">
    <property type="nucleotide sequence ID" value="NZ_CP048222.1"/>
</dbReference>
<dbReference type="KEGG" id="rhoz:GXP67_10385"/>
<evidence type="ECO:0000313" key="1">
    <source>
        <dbReference type="EMBL" id="QHT67024.1"/>
    </source>
</evidence>
<accession>A0A6C0GGS2</accession>
<name>A0A6C0GGS2_9BACT</name>
<gene>
    <name evidence="1" type="ORF">GXP67_10385</name>
</gene>
<reference evidence="1 2" key="1">
    <citation type="submission" date="2020-01" db="EMBL/GenBank/DDBJ databases">
        <authorList>
            <person name="Kim M.K."/>
        </authorList>
    </citation>
    <scope>NUCLEOTIDE SEQUENCE [LARGE SCALE GENOMIC DNA]</scope>
    <source>
        <strain evidence="1 2">172606-1</strain>
    </source>
</reference>
<organism evidence="1 2">
    <name type="scientific">Rhodocytophaga rosea</name>
    <dbReference type="NCBI Taxonomy" id="2704465"/>
    <lineage>
        <taxon>Bacteria</taxon>
        <taxon>Pseudomonadati</taxon>
        <taxon>Bacteroidota</taxon>
        <taxon>Cytophagia</taxon>
        <taxon>Cytophagales</taxon>
        <taxon>Rhodocytophagaceae</taxon>
        <taxon>Rhodocytophaga</taxon>
    </lineage>
</organism>
<sequence length="86" mass="9459">MAACDPVTYQGVTASIFQSVKQELENNGFSVPGTNGTIRGPYGIVIDYNWDEPSESLYIHVVDKSFFVPCSQIHSQLNNALTKFTA</sequence>
<dbReference type="Proteomes" id="UP000480178">
    <property type="component" value="Chromosome"/>
</dbReference>
<dbReference type="EMBL" id="CP048222">
    <property type="protein sequence ID" value="QHT67024.1"/>
    <property type="molecule type" value="Genomic_DNA"/>
</dbReference>
<keyword evidence="2" id="KW-1185">Reference proteome</keyword>
<dbReference type="AlphaFoldDB" id="A0A6C0GGS2"/>
<evidence type="ECO:0000313" key="2">
    <source>
        <dbReference type="Proteomes" id="UP000480178"/>
    </source>
</evidence>